<keyword evidence="7" id="KW-0539">Nucleus</keyword>
<feature type="compositionally biased region" description="Basic and acidic residues" evidence="11">
    <location>
        <begin position="1526"/>
        <end position="1547"/>
    </location>
</feature>
<feature type="compositionally biased region" description="Polar residues" evidence="11">
    <location>
        <begin position="1322"/>
        <end position="1332"/>
    </location>
</feature>
<feature type="compositionally biased region" description="Polar residues" evidence="11">
    <location>
        <begin position="1745"/>
        <end position="1763"/>
    </location>
</feature>
<keyword evidence="6 12" id="KW-0472">Membrane</keyword>
<dbReference type="OrthoDB" id="264392at2759"/>
<dbReference type="GO" id="GO:0008374">
    <property type="term" value="F:O-acyltransferase activity"/>
    <property type="evidence" value="ECO:0007669"/>
    <property type="project" value="InterPro"/>
</dbReference>
<name>A0A7R8WA36_9CRUS</name>
<comment type="subcellular location">
    <subcellularLocation>
        <location evidence="2">Membrane</location>
        <topology evidence="2">Multi-pass membrane protein</topology>
    </subcellularLocation>
    <subcellularLocation>
        <location evidence="1">Nucleus</location>
    </subcellularLocation>
</comment>
<dbReference type="GO" id="GO:0051452">
    <property type="term" value="P:intracellular pH reduction"/>
    <property type="evidence" value="ECO:0007669"/>
    <property type="project" value="TreeGrafter"/>
</dbReference>
<dbReference type="InterPro" id="IPR015672">
    <property type="entry name" value="GPHR/GTG"/>
</dbReference>
<feature type="compositionally biased region" description="Basic and acidic residues" evidence="11">
    <location>
        <begin position="1645"/>
        <end position="1658"/>
    </location>
</feature>
<sequence length="2829" mass="314885">MKDMARPGRLENRVSLCLSEVRDECEPLAGFVYDKSHFCWTSRNEVLEIHCHQAGFTRSSKNLRPSRLGRAGTVNERSSRQSSSSLLALCQTVSPAGFYVSSGDPVQPGVAGDWEMSFMDLGFNRTISRLVTHEPIAAIICLTTLGALNPNTYAKLAEETEFDLSEMTLVAFATAGGDVGVFEAHGKDPENLEKLHTLAHFSDLAEGVDPDEAKDVRINCMEFDPKIGTLLIGTSTREVIIFCLLNLEVLVRFRHPTHSRDCGPISVLCPMELDDDPRPTYFLWVGYEAAVRPEVIGEEPRVNCYLVGMEFTERVRLDSGGPEYMLQLAGEPEISLELNFLSSFRGHEDPRCEDRSKLIAIRRAANPPSSVSSSSSSERSVNSPSDSSDSSSLCLIAWEEGHLSPVGGTPTTLKVALFDLNRYYSLRSPSVVQFNPGTHLCPYFCVHFFDWSRIPPPVYPSKFVDVIFDPECPPRRFHLPRGVEELDHVSTIDFQVAVMCPEQILRIRFDSLQCATLTEMIQEGPEALLNPSALYARLSLASLLSLGSTLSPAASSFNLSSIARSVVTQPREQRSAILRTALASNRDGFVQGAYLTLAQGGLTNDSWSLGAFRQWLQEMVVSTREILEPVFDVLLAPDAQRWSADLDKELEKGKKLLWQLKVLCQNMVSFPPLPSIALAEENEEVEEITQAVSSLDVFVSVLSQFLAIGLLPRSASANPLQQLKRKYEQKRGKLLVDVLLSDKLSGYAKKMWLESEGQVGVSQPTYPPEDLETLVSLILSPSDTSWTSSILYYFSLDLQDLVKNKQAPALEKIPSVMRILENFQWNRHLSQSRQVLLQNVWEFDSAPRDTPIDDLFYKFTSPRVDATDLSPGVHHFILDLLKDRPDLKLRYFEQFPSCLWNQPERIISLYVESGQVYKALEEARCFSETVGDDRIRCLIQECIDRKCLMQLMDRRLTPEELACVEECVANQGRHDLLARVYLKTKQYRKAFRHQDLHRGSISEEVNILIDLDRKRVPDFELNSRQREFRSQNQLKVPSSKIIRVSPRIVENSVGGSTIGLLPGSMRSAKRKLGSDEPEFAERTERRVKRKKEVIDAIIFATPKKLRLDDMLSHPTPRKGWTQTIAQILATPKSVRKSKTPLVRSPGRRHLFHSSYGALSSPMLRTTSILKAPEEPTTSRENHNSSMLKHVTFSEATDEAEDNAPTTALPEVTLTARTHRDRSSTPPGVAKCRPPIRESPRTNSHSSEDTSPKKPVALVDISSQDTSPMDDGSLPPSLMSEDASMDLLDARDINAGSFLDTMEESATEPPGTNNIELRETRTQPRVTRSSSDSVAVGGRTYVIDDSHRPSVEFGRTYLVDGQERPSKPSVGIGRTFVVDEQERPSKPLVGIGRTFIVDGQERPSKPSVGIGRTFIVDEQDRPSKPSVGIGRTFVVDEQERPSKPSVGMGRTFVVDEQERPSKPSLGIGRTFVVDEQERPSKSSVGIGRTVDEQERPSKDSVAVGPTGDSAEAAASNETVVLSSAAPSKDKEEVAVDEAGDKDNAKGEAAEPTSTKESIGRRRTRAGSLTSGEKTPKRKSYRREKSAQRIPEDLPQADLMSKFLDTSGDASAMAEEGGIQRRCVSVEPQLETSSVTLPSSASEVDFEEQKRNLREEERSRRQQLPSSISLPGDMPARRILPPRKSARRGRELALPVIQEGVPTPPTSPSKRGPAMRKKRSKNEEEAGADSDSDANSSVLLGGHSLRLTPSRQRHMSGTTASSIGGDSTSPPQKDSPSSPPKGRAKRGRTPSGTSEASAKELQKSPVTRSKRARTPSVTSEASAQESLPTTRSRSRRGRTPSATSETSASKDPSTSKRKTVYAFPATDLTQRTNQVSDLSLSTTTHEVSGPSEISKPPAANQKVTTTALEAKSSFTSVWQWIWNASHSRSKSNAAAKEVVKYKIDPSPVVLIPGDGGSQLEAKLNKPAVVHYLCDKTTKTYFSLWLNLELMVPLVLDCWVDNMRLVYDNKTRTTHNSPGVAIRVPGFGNSEVVEWLDPTHISPSKYFFPVADELVKELGYKRNQNLMGAPYDFRKAPNEQQQFLQNLKLLIEKTRKSTGRPISLVTHSMGSPLALYFLQRQSSSWKKENIQQFISLAGCWGGAIKAIKVFLSGDNLGVFVVNAHTVRQEQRSSPSLAFLLPKPKLWNSEILVSTPSKNYTASDYQQLFEDMGFPVGAEMWKDTKDLLDPWKGPGVPVYCLYGSNVSTIEHVTFASQKKFPDSPTLVMGDGDGTVNIKSLRICQSWKETVHFQELPGADHMSILHDPRAIKYISNLLSGLPTDQLVFAFSSCDPCVSLTTVFAPPSPILPPRPISPLAPQSPSLAAMSDLLEGPFLADSVIMALSTFLFFIGGWTFFNRKLYKHYEVHHLMVELVFSSTFALSCTMFELIIFEILGILAPSSRKFFWKLTLYSMLVEVVVIIPLYLSYFILSGLRQIRPALLSLSTVLSYCFFLYLFWKIGDPFPISSPKHGILSIENIVSRVGVIGVTVMACLSGFGAVNYPYTSMAFFMRSVSEKDITGIEKKLSHTYDMILSKKRRLCLARRELNSTASPVGSGSSAGFWGALKRVTTDVFSPGANLTQLQAEIANLETFSRQLYLEAVDMYAMRERMVWARTFKGRYFNFLGYFFSLYCLWKIFICTINIVFDRVGRVDPVSRGIQIFVHFLGFQIDVRFWSQQVSFLLVGCIVLTSVRGLLITLTKFFYAISSSRSSNAIVLVMGQVMGMYFVSSVLLMRMNVPPEYRMIITEVLGDLQFSFYHRWFDVLFLVSALLTILVLYLLHKQTPVCRDMADS</sequence>
<comment type="catalytic activity">
    <reaction evidence="8">
        <text>iodide(out) = iodide(in)</text>
        <dbReference type="Rhea" id="RHEA:66324"/>
        <dbReference type="ChEBI" id="CHEBI:16382"/>
    </reaction>
</comment>
<evidence type="ECO:0000256" key="10">
    <source>
        <dbReference type="ARBA" id="ARBA00044702"/>
    </source>
</evidence>
<feature type="transmembrane region" description="Helical" evidence="12">
    <location>
        <begin position="2413"/>
        <end position="2435"/>
    </location>
</feature>
<dbReference type="Pfam" id="PF13934">
    <property type="entry name" value="ELYS"/>
    <property type="match status" value="1"/>
</dbReference>
<feature type="compositionally biased region" description="Basic and acidic residues" evidence="11">
    <location>
        <begin position="1488"/>
        <end position="1497"/>
    </location>
</feature>
<evidence type="ECO:0000256" key="5">
    <source>
        <dbReference type="ARBA" id="ARBA00022989"/>
    </source>
</evidence>
<feature type="compositionally biased region" description="Basic and acidic residues" evidence="11">
    <location>
        <begin position="1234"/>
        <end position="1251"/>
    </location>
</feature>
<organism evidence="13">
    <name type="scientific">Cyprideis torosa</name>
    <dbReference type="NCBI Taxonomy" id="163714"/>
    <lineage>
        <taxon>Eukaryota</taxon>
        <taxon>Metazoa</taxon>
        <taxon>Ecdysozoa</taxon>
        <taxon>Arthropoda</taxon>
        <taxon>Crustacea</taxon>
        <taxon>Oligostraca</taxon>
        <taxon>Ostracoda</taxon>
        <taxon>Podocopa</taxon>
        <taxon>Podocopida</taxon>
        <taxon>Cytherocopina</taxon>
        <taxon>Cytheroidea</taxon>
        <taxon>Cytherideidae</taxon>
        <taxon>Cyprideis</taxon>
    </lineage>
</organism>
<dbReference type="InterPro" id="IPR025151">
    <property type="entry name" value="ELYS_dom"/>
</dbReference>
<comment type="similarity">
    <text evidence="3">Belongs to the Golgi pH regulator (TC 1.A.38) family.</text>
</comment>
<evidence type="ECO:0000256" key="12">
    <source>
        <dbReference type="SAM" id="Phobius"/>
    </source>
</evidence>
<reference evidence="13" key="1">
    <citation type="submission" date="2020-11" db="EMBL/GenBank/DDBJ databases">
        <authorList>
            <person name="Tran Van P."/>
        </authorList>
    </citation>
    <scope>NUCLEOTIDE SEQUENCE</scope>
</reference>
<feature type="transmembrane region" description="Helical" evidence="12">
    <location>
        <begin position="2660"/>
        <end position="2682"/>
    </location>
</feature>
<dbReference type="Gene3D" id="3.40.50.1820">
    <property type="entry name" value="alpha/beta hydrolase"/>
    <property type="match status" value="2"/>
</dbReference>
<evidence type="ECO:0000313" key="13">
    <source>
        <dbReference type="EMBL" id="CAD7226571.1"/>
    </source>
</evidence>
<feature type="transmembrane region" description="Helical" evidence="12">
    <location>
        <begin position="2473"/>
        <end position="2494"/>
    </location>
</feature>
<feature type="region of interest" description="Disordered" evidence="11">
    <location>
        <begin position="364"/>
        <end position="389"/>
    </location>
</feature>
<feature type="compositionally biased region" description="Basic and acidic residues" evidence="11">
    <location>
        <begin position="1581"/>
        <end position="1590"/>
    </location>
</feature>
<feature type="region of interest" description="Disordered" evidence="11">
    <location>
        <begin position="1870"/>
        <end position="1898"/>
    </location>
</feature>
<accession>A0A7R8WA36</accession>
<feature type="transmembrane region" description="Helical" evidence="12">
    <location>
        <begin position="2794"/>
        <end position="2816"/>
    </location>
</feature>
<feature type="compositionally biased region" description="Low complexity" evidence="11">
    <location>
        <begin position="1764"/>
        <end position="1774"/>
    </location>
</feature>
<comment type="catalytic activity">
    <reaction evidence="9">
        <text>bromide(in) = bromide(out)</text>
        <dbReference type="Rhea" id="RHEA:75383"/>
        <dbReference type="ChEBI" id="CHEBI:15858"/>
    </reaction>
</comment>
<feature type="region of interest" description="Disordered" evidence="11">
    <location>
        <begin position="1437"/>
        <end position="1856"/>
    </location>
</feature>
<dbReference type="InterPro" id="IPR025969">
    <property type="entry name" value="ABA_GPCR_dom"/>
</dbReference>
<feature type="compositionally biased region" description="Polar residues" evidence="11">
    <location>
        <begin position="1628"/>
        <end position="1640"/>
    </location>
</feature>
<dbReference type="Pfam" id="PF02450">
    <property type="entry name" value="LCAT"/>
    <property type="match status" value="1"/>
</dbReference>
<keyword evidence="5 12" id="KW-1133">Transmembrane helix</keyword>
<comment type="catalytic activity">
    <reaction evidence="10">
        <text>fluoride(in) = fluoride(out)</text>
        <dbReference type="Rhea" id="RHEA:76159"/>
        <dbReference type="ChEBI" id="CHEBI:17051"/>
    </reaction>
</comment>
<evidence type="ECO:0000256" key="4">
    <source>
        <dbReference type="ARBA" id="ARBA00022692"/>
    </source>
</evidence>
<feature type="transmembrane region" description="Helical" evidence="12">
    <location>
        <begin position="2371"/>
        <end position="2393"/>
    </location>
</feature>
<dbReference type="Pfam" id="PF12537">
    <property type="entry name" value="GPHR_N"/>
    <property type="match status" value="1"/>
</dbReference>
<dbReference type="Pfam" id="PF12430">
    <property type="entry name" value="ABA_GPCR"/>
    <property type="match status" value="1"/>
</dbReference>
<feature type="region of interest" description="Disordered" evidence="11">
    <location>
        <begin position="1302"/>
        <end position="1332"/>
    </location>
</feature>
<evidence type="ECO:0000256" key="11">
    <source>
        <dbReference type="SAM" id="MobiDB-lite"/>
    </source>
</evidence>
<dbReference type="PANTHER" id="PTHR15948">
    <property type="entry name" value="G-PROTEIN COUPLED RECEPTOR 89-RELATED"/>
    <property type="match status" value="1"/>
</dbReference>
<dbReference type="GO" id="GO:0032580">
    <property type="term" value="C:Golgi cisterna membrane"/>
    <property type="evidence" value="ECO:0007669"/>
    <property type="project" value="TreeGrafter"/>
</dbReference>
<feature type="compositionally biased region" description="Polar residues" evidence="11">
    <location>
        <begin position="1813"/>
        <end position="1826"/>
    </location>
</feature>
<protein>
    <submittedName>
        <fullName evidence="13">Uncharacterized protein</fullName>
    </submittedName>
</protein>
<proteinExistence type="inferred from homology"/>
<dbReference type="GO" id="GO:0008308">
    <property type="term" value="F:voltage-gated monoatomic anion channel activity"/>
    <property type="evidence" value="ECO:0007669"/>
    <property type="project" value="TreeGrafter"/>
</dbReference>
<keyword evidence="4 12" id="KW-0812">Transmembrane</keyword>
<evidence type="ECO:0000256" key="1">
    <source>
        <dbReference type="ARBA" id="ARBA00004123"/>
    </source>
</evidence>
<feature type="transmembrane region" description="Helical" evidence="12">
    <location>
        <begin position="2447"/>
        <end position="2467"/>
    </location>
</feature>
<evidence type="ECO:0000256" key="8">
    <source>
        <dbReference type="ARBA" id="ARBA00024145"/>
    </source>
</evidence>
<dbReference type="InterPro" id="IPR003386">
    <property type="entry name" value="LACT/PDAT_acylTrfase"/>
</dbReference>
<dbReference type="EMBL" id="OB660866">
    <property type="protein sequence ID" value="CAD7226571.1"/>
    <property type="molecule type" value="Genomic_DNA"/>
</dbReference>
<evidence type="ECO:0000256" key="3">
    <source>
        <dbReference type="ARBA" id="ARBA00009478"/>
    </source>
</evidence>
<evidence type="ECO:0000256" key="7">
    <source>
        <dbReference type="ARBA" id="ARBA00023242"/>
    </source>
</evidence>
<dbReference type="GO" id="GO:0005634">
    <property type="term" value="C:nucleus"/>
    <property type="evidence" value="ECO:0007669"/>
    <property type="project" value="UniProtKB-SubCell"/>
</dbReference>
<feature type="transmembrane region" description="Helical" evidence="12">
    <location>
        <begin position="2752"/>
        <end position="2774"/>
    </location>
</feature>
<dbReference type="GO" id="GO:0006629">
    <property type="term" value="P:lipid metabolic process"/>
    <property type="evidence" value="ECO:0007669"/>
    <property type="project" value="InterPro"/>
</dbReference>
<dbReference type="InterPro" id="IPR022535">
    <property type="entry name" value="Golgi_pH-regulator_cons_dom"/>
</dbReference>
<dbReference type="PANTHER" id="PTHR15948:SF0">
    <property type="entry name" value="GOLGI PH REGULATOR A-RELATED"/>
    <property type="match status" value="1"/>
</dbReference>
<evidence type="ECO:0000256" key="9">
    <source>
        <dbReference type="ARBA" id="ARBA00035085"/>
    </source>
</evidence>
<feature type="transmembrane region" description="Helical" evidence="12">
    <location>
        <begin position="2515"/>
        <end position="2538"/>
    </location>
</feature>
<feature type="transmembrane region" description="Helical" evidence="12">
    <location>
        <begin position="2717"/>
        <end position="2740"/>
    </location>
</feature>
<feature type="region of interest" description="Disordered" evidence="11">
    <location>
        <begin position="1195"/>
        <end position="1255"/>
    </location>
</feature>
<dbReference type="InterPro" id="IPR029058">
    <property type="entry name" value="AB_hydrolase_fold"/>
</dbReference>
<feature type="compositionally biased region" description="Polar residues" evidence="11">
    <location>
        <begin position="1514"/>
        <end position="1524"/>
    </location>
</feature>
<feature type="compositionally biased region" description="Polar residues" evidence="11">
    <location>
        <begin position="1870"/>
        <end position="1884"/>
    </location>
</feature>
<dbReference type="SUPFAM" id="SSF53474">
    <property type="entry name" value="alpha/beta-Hydrolases"/>
    <property type="match status" value="1"/>
</dbReference>
<evidence type="ECO:0000256" key="2">
    <source>
        <dbReference type="ARBA" id="ARBA00004141"/>
    </source>
</evidence>
<evidence type="ECO:0000256" key="6">
    <source>
        <dbReference type="ARBA" id="ARBA00023136"/>
    </source>
</evidence>
<gene>
    <name evidence="13" type="ORF">CTOB1V02_LOCUS4488</name>
</gene>